<proteinExistence type="predicted"/>
<accession>A0ABS6MHA5</accession>
<comment type="caution">
    <text evidence="1">The sequence shown here is derived from an EMBL/GenBank/DDBJ whole genome shotgun (WGS) entry which is preliminary data.</text>
</comment>
<reference evidence="1 2" key="1">
    <citation type="submission" date="2021-06" db="EMBL/GenBank/DDBJ databases">
        <title>Rheinheimera indica sp. nov., isolated from deep-sea sediment.</title>
        <authorList>
            <person name="Wang Z."/>
            <person name="Zhang X.-Y."/>
        </authorList>
    </citation>
    <scope>NUCLEOTIDE SEQUENCE [LARGE SCALE GENOMIC DNA]</scope>
    <source>
        <strain evidence="1 2">SM2107</strain>
    </source>
</reference>
<evidence type="ECO:0000313" key="2">
    <source>
        <dbReference type="Proteomes" id="UP000704611"/>
    </source>
</evidence>
<protein>
    <submittedName>
        <fullName evidence="1">Uncharacterized protein</fullName>
    </submittedName>
</protein>
<sequence length="178" mass="19740">MTIHTFWALSAEESAKHKHAADAHINASEAAKNYVTERIECDGVFITGSRAIYLGFRRRQDNPMLHKRPAHQHDGQYLYCTKTKTEWNEIVAEAEKIARAAIKFQDYCKEQWPTSITSVLGRSGSGGGFSISETSFGFMGGRVVMMRPVSDGGSVDKSTIPDGFLELTGSQYAELKES</sequence>
<evidence type="ECO:0000313" key="1">
    <source>
        <dbReference type="EMBL" id="MBV2128195.1"/>
    </source>
</evidence>
<keyword evidence="2" id="KW-1185">Reference proteome</keyword>
<dbReference type="Proteomes" id="UP000704611">
    <property type="component" value="Unassembled WGS sequence"/>
</dbReference>
<gene>
    <name evidence="1" type="ORF">KQY15_03675</name>
</gene>
<organism evidence="1 2">
    <name type="scientific">Arsukibacterium indicum</name>
    <dbReference type="NCBI Taxonomy" id="2848612"/>
    <lineage>
        <taxon>Bacteria</taxon>
        <taxon>Pseudomonadati</taxon>
        <taxon>Pseudomonadota</taxon>
        <taxon>Gammaproteobacteria</taxon>
        <taxon>Chromatiales</taxon>
        <taxon>Chromatiaceae</taxon>
        <taxon>Arsukibacterium</taxon>
    </lineage>
</organism>
<dbReference type="EMBL" id="JAHRID010000001">
    <property type="protein sequence ID" value="MBV2128195.1"/>
    <property type="molecule type" value="Genomic_DNA"/>
</dbReference>
<dbReference type="RefSeq" id="WP_217667290.1">
    <property type="nucleotide sequence ID" value="NZ_JAHRID010000001.1"/>
</dbReference>
<name>A0ABS6MHA5_9GAMM</name>